<dbReference type="RefSeq" id="WP_190543439.1">
    <property type="nucleotide sequence ID" value="NZ_CAWPNO010000064.1"/>
</dbReference>
<dbReference type="EMBL" id="JACJQH010000031">
    <property type="protein sequence ID" value="MBD2197717.1"/>
    <property type="molecule type" value="Genomic_DNA"/>
</dbReference>
<accession>A0ABR8ACH8</accession>
<evidence type="ECO:0000313" key="1">
    <source>
        <dbReference type="EMBL" id="MBD2197717.1"/>
    </source>
</evidence>
<evidence type="ECO:0000313" key="2">
    <source>
        <dbReference type="Proteomes" id="UP000658514"/>
    </source>
</evidence>
<sequence>MPRYYIYSIFQVHEVRASGHGSASAPTINDNLYLTNWQSAVFLKDNT</sequence>
<dbReference type="Proteomes" id="UP000658514">
    <property type="component" value="Unassembled WGS sequence"/>
</dbReference>
<proteinExistence type="predicted"/>
<gene>
    <name evidence="1" type="ORF">H6G24_19775</name>
</gene>
<comment type="caution">
    <text evidence="1">The sequence shown here is derived from an EMBL/GenBank/DDBJ whole genome shotgun (WGS) entry which is preliminary data.</text>
</comment>
<reference evidence="1 2" key="1">
    <citation type="journal article" date="2020" name="ISME J.">
        <title>Comparative genomics reveals insights into cyanobacterial evolution and habitat adaptation.</title>
        <authorList>
            <person name="Chen M.Y."/>
            <person name="Teng W.K."/>
            <person name="Zhao L."/>
            <person name="Hu C.X."/>
            <person name="Zhou Y.K."/>
            <person name="Han B.P."/>
            <person name="Song L.R."/>
            <person name="Shu W.S."/>
        </authorList>
    </citation>
    <scope>NUCLEOTIDE SEQUENCE [LARGE SCALE GENOMIC DNA]</scope>
    <source>
        <strain evidence="1 2">FACHB-288</strain>
    </source>
</reference>
<protein>
    <submittedName>
        <fullName evidence="1">Uncharacterized protein</fullName>
    </submittedName>
</protein>
<name>A0ABR8ACH8_9CYAN</name>
<organism evidence="1 2">
    <name type="scientific">Calothrix parietina FACHB-288</name>
    <dbReference type="NCBI Taxonomy" id="2692896"/>
    <lineage>
        <taxon>Bacteria</taxon>
        <taxon>Bacillati</taxon>
        <taxon>Cyanobacteriota</taxon>
        <taxon>Cyanophyceae</taxon>
        <taxon>Nostocales</taxon>
        <taxon>Calotrichaceae</taxon>
        <taxon>Calothrix</taxon>
    </lineage>
</organism>
<keyword evidence="2" id="KW-1185">Reference proteome</keyword>